<evidence type="ECO:0000256" key="4">
    <source>
        <dbReference type="ARBA" id="ARBA00023212"/>
    </source>
</evidence>
<feature type="region of interest" description="Disordered" evidence="8">
    <location>
        <begin position="1"/>
        <end position="103"/>
    </location>
</feature>
<dbReference type="PRINTS" id="PR00380">
    <property type="entry name" value="KINESINHEAVY"/>
</dbReference>
<keyword evidence="2 5" id="KW-0547">Nucleotide-binding</keyword>
<keyword evidence="6" id="KW-0493">Microtubule</keyword>
<comment type="similarity">
    <text evidence="5 6">Belongs to the TRAFAC class myosin-kinesin ATPase superfamily. Kinesin family.</text>
</comment>
<dbReference type="GO" id="GO:0007018">
    <property type="term" value="P:microtubule-based movement"/>
    <property type="evidence" value="ECO:0007669"/>
    <property type="project" value="InterPro"/>
</dbReference>
<keyword evidence="4" id="KW-0963">Cytoplasm</keyword>
<evidence type="ECO:0000259" key="9">
    <source>
        <dbReference type="PROSITE" id="PS50067"/>
    </source>
</evidence>
<dbReference type="PROSITE" id="PS50067">
    <property type="entry name" value="KINESIN_MOTOR_2"/>
    <property type="match status" value="1"/>
</dbReference>
<feature type="domain" description="Kinesin motor" evidence="9">
    <location>
        <begin position="445"/>
        <end position="743"/>
    </location>
</feature>
<evidence type="ECO:0000256" key="3">
    <source>
        <dbReference type="ARBA" id="ARBA00022840"/>
    </source>
</evidence>
<dbReference type="SMART" id="SM00129">
    <property type="entry name" value="KISc"/>
    <property type="match status" value="1"/>
</dbReference>
<protein>
    <recommendedName>
        <fullName evidence="6">Kinesin-like protein</fullName>
    </recommendedName>
</protein>
<dbReference type="PANTHER" id="PTHR47972">
    <property type="entry name" value="KINESIN-LIKE PROTEIN KLP-3"/>
    <property type="match status" value="1"/>
</dbReference>
<keyword evidence="11" id="KW-1185">Reference proteome</keyword>
<dbReference type="Gene3D" id="3.40.850.10">
    <property type="entry name" value="Kinesin motor domain"/>
    <property type="match status" value="1"/>
</dbReference>
<evidence type="ECO:0000256" key="8">
    <source>
        <dbReference type="SAM" id="MobiDB-lite"/>
    </source>
</evidence>
<evidence type="ECO:0000256" key="6">
    <source>
        <dbReference type="RuleBase" id="RU000394"/>
    </source>
</evidence>
<keyword evidence="7" id="KW-0175">Coiled coil</keyword>
<feature type="compositionally biased region" description="Polar residues" evidence="8">
    <location>
        <begin position="161"/>
        <end position="178"/>
    </location>
</feature>
<dbReference type="InterPro" id="IPR001752">
    <property type="entry name" value="Kinesin_motor_dom"/>
</dbReference>
<feature type="compositionally biased region" description="Acidic residues" evidence="8">
    <location>
        <begin position="74"/>
        <end position="87"/>
    </location>
</feature>
<feature type="binding site" evidence="5">
    <location>
        <begin position="507"/>
        <end position="514"/>
    </location>
    <ligand>
        <name>ATP</name>
        <dbReference type="ChEBI" id="CHEBI:30616"/>
    </ligand>
</feature>
<dbReference type="SUPFAM" id="SSF52540">
    <property type="entry name" value="P-loop containing nucleoside triphosphate hydrolases"/>
    <property type="match status" value="1"/>
</dbReference>
<evidence type="ECO:0000256" key="1">
    <source>
        <dbReference type="ARBA" id="ARBA00004245"/>
    </source>
</evidence>
<organism evidence="10 11">
    <name type="scientific">Larimichthys crocea</name>
    <name type="common">Large yellow croaker</name>
    <name type="synonym">Pseudosciaena crocea</name>
    <dbReference type="NCBI Taxonomy" id="215358"/>
    <lineage>
        <taxon>Eukaryota</taxon>
        <taxon>Metazoa</taxon>
        <taxon>Chordata</taxon>
        <taxon>Craniata</taxon>
        <taxon>Vertebrata</taxon>
        <taxon>Euteleostomi</taxon>
        <taxon>Actinopterygii</taxon>
        <taxon>Neopterygii</taxon>
        <taxon>Teleostei</taxon>
        <taxon>Neoteleostei</taxon>
        <taxon>Acanthomorphata</taxon>
        <taxon>Eupercaria</taxon>
        <taxon>Sciaenidae</taxon>
        <taxon>Larimichthys</taxon>
    </lineage>
</organism>
<dbReference type="EMBL" id="REGW02000005">
    <property type="protein sequence ID" value="KAE8295890.1"/>
    <property type="molecule type" value="Genomic_DNA"/>
</dbReference>
<dbReference type="InterPro" id="IPR036961">
    <property type="entry name" value="Kinesin_motor_dom_sf"/>
</dbReference>
<dbReference type="Pfam" id="PF00225">
    <property type="entry name" value="Kinesin"/>
    <property type="match status" value="1"/>
</dbReference>
<dbReference type="InterPro" id="IPR027640">
    <property type="entry name" value="Kinesin-like_fam"/>
</dbReference>
<feature type="coiled-coil region" evidence="7">
    <location>
        <begin position="299"/>
        <end position="368"/>
    </location>
</feature>
<accession>A0A6G0IWS0</accession>
<dbReference type="InterPro" id="IPR019821">
    <property type="entry name" value="Kinesin_motor_CS"/>
</dbReference>
<proteinExistence type="inferred from homology"/>
<evidence type="ECO:0000256" key="7">
    <source>
        <dbReference type="SAM" id="Coils"/>
    </source>
</evidence>
<reference evidence="10 11" key="1">
    <citation type="submission" date="2019-07" db="EMBL/GenBank/DDBJ databases">
        <title>Chromosome genome assembly for large yellow croaker.</title>
        <authorList>
            <person name="Xiao S."/>
        </authorList>
    </citation>
    <scope>NUCLEOTIDE SEQUENCE [LARGE SCALE GENOMIC DNA]</scope>
    <source>
        <strain evidence="10">JMULYC20181020</strain>
        <tissue evidence="10">Muscle</tissue>
    </source>
</reference>
<comment type="subcellular location">
    <subcellularLocation>
        <location evidence="1">Cytoplasm</location>
        <location evidence="1">Cytoskeleton</location>
    </subcellularLocation>
</comment>
<feature type="compositionally biased region" description="Basic and acidic residues" evidence="8">
    <location>
        <begin position="59"/>
        <end position="73"/>
    </location>
</feature>
<feature type="compositionally biased region" description="Polar residues" evidence="8">
    <location>
        <begin position="47"/>
        <end position="58"/>
    </location>
</feature>
<evidence type="ECO:0000313" key="10">
    <source>
        <dbReference type="EMBL" id="KAE8295890.1"/>
    </source>
</evidence>
<dbReference type="PROSITE" id="PS00411">
    <property type="entry name" value="KINESIN_MOTOR_1"/>
    <property type="match status" value="1"/>
</dbReference>
<evidence type="ECO:0000256" key="5">
    <source>
        <dbReference type="PROSITE-ProRule" id="PRU00283"/>
    </source>
</evidence>
<name>A0A6G0IWS0_LARCR</name>
<gene>
    <name evidence="10" type="ORF">D5F01_LYC04627</name>
</gene>
<dbReference type="InterPro" id="IPR027417">
    <property type="entry name" value="P-loop_NTPase"/>
</dbReference>
<sequence>MGSGASVSEASRPERQEAGQAEAEPGQPSTPAGRSDATLQADEDSAKPQSHTVDIQSVKSEEGNQQTKDREEKQEEDGEGREEEEEEEARRAETQTVLNPAPVTETVAEGEEVSLDFESFLHNNGTLYSCFNHHGNRVYVDESQNLQPFPKEWYSQGHFLTPNNESSGQAHAPASSQPAVREDDRTGSIYIQGKGTVMTYMFEERVNVCRFWDPHSGVWLLLPLQWEINVEFVKARVQRVMSTLPGLVDQKEITAALRQCNYDPEEVISVYLTMFGEILLQASAGGDHNYADLNSFRALLERDRVIEDLRQKLQTKEKEVDNLFQRNSYLAREVRYLSEVVQHLNQKLAELEADQQEAREKIRSLLNRRAPAVPPAKTITKPAVDTDQLRQVSRLTRELNVSNKQLRSTVHQALTDMKNQLEELKGAAGKLTQVEQEAAGEEDHGLQLLPRETDDQEVVVVQKGSKKKFQFDKVYSQTSTQEDVFAGTLPVITSCVDGYNVCILAYGQTGSGKTYTMMGSKENPGVNIRSIRELLRICAEKEKVSYTLKISMLEIYNDSLNDLLTKSASAALDIRVQGKSVSVPGLTQIQVQTEADILNVMEMGEKNRKIASTKMNTQSSRSHLVVALEVEGSDEVSGLTSRGTLTLCDLAGSERISKTEAEGQRLVEAAAINKSLTALGQVFSALKCNALHVPFRNSKLTHLLQPCLSGDAKCCVFVNVSPDVSDAVETLSTLQFGSTIRQVSLGKATQNIVLAKNNKAAK</sequence>
<dbReference type="AlphaFoldDB" id="A0A6G0IWS0"/>
<evidence type="ECO:0000313" key="11">
    <source>
        <dbReference type="Proteomes" id="UP000424527"/>
    </source>
</evidence>
<dbReference type="Proteomes" id="UP000424527">
    <property type="component" value="Unassembled WGS sequence"/>
</dbReference>
<dbReference type="PANTHER" id="PTHR47972:SF65">
    <property type="entry name" value="KINESIN-LIKE PROTEIN"/>
    <property type="match status" value="1"/>
</dbReference>
<dbReference type="GO" id="GO:0003777">
    <property type="term" value="F:microtubule motor activity"/>
    <property type="evidence" value="ECO:0007669"/>
    <property type="project" value="InterPro"/>
</dbReference>
<keyword evidence="5 6" id="KW-0505">Motor protein</keyword>
<evidence type="ECO:0000256" key="2">
    <source>
        <dbReference type="ARBA" id="ARBA00022741"/>
    </source>
</evidence>
<dbReference type="GO" id="GO:0005524">
    <property type="term" value="F:ATP binding"/>
    <property type="evidence" value="ECO:0007669"/>
    <property type="project" value="UniProtKB-UniRule"/>
</dbReference>
<dbReference type="GO" id="GO:0008017">
    <property type="term" value="F:microtubule binding"/>
    <property type="evidence" value="ECO:0007669"/>
    <property type="project" value="InterPro"/>
</dbReference>
<dbReference type="GO" id="GO:0005874">
    <property type="term" value="C:microtubule"/>
    <property type="evidence" value="ECO:0007669"/>
    <property type="project" value="UniProtKB-KW"/>
</dbReference>
<keyword evidence="4" id="KW-0206">Cytoskeleton</keyword>
<comment type="caution">
    <text evidence="10">The sequence shown here is derived from an EMBL/GenBank/DDBJ whole genome shotgun (WGS) entry which is preliminary data.</text>
</comment>
<feature type="region of interest" description="Disordered" evidence="8">
    <location>
        <begin position="155"/>
        <end position="185"/>
    </location>
</feature>
<keyword evidence="3 5" id="KW-0067">ATP-binding</keyword>